<sequence>MKRLLLIGLCLICWALATSVKADTNDEDSRGFSYRIEGQAVLADGEEIEVDMLLGFQRSQTHGWYFRAGPDYIFRNTPPEAYYLNLILDGEGHAYVLEFSDQPIKTFLVTVDDYELELMPTENPEINFGVRLRMDQRQYLFDSSHPRLRFELTEDGLSSIVAERTMRDLSIRRAE</sequence>
<comment type="caution">
    <text evidence="2">The sequence shown here is derived from an EMBL/GenBank/DDBJ whole genome shotgun (WGS) entry which is preliminary data.</text>
</comment>
<keyword evidence="3" id="KW-1185">Reference proteome</keyword>
<dbReference type="AlphaFoldDB" id="A0A432WH33"/>
<evidence type="ECO:0000256" key="1">
    <source>
        <dbReference type="SAM" id="SignalP"/>
    </source>
</evidence>
<accession>A0A432WH33</accession>
<feature type="chain" id="PRO_5018973402" description="DUF4384 domain-containing protein" evidence="1">
    <location>
        <begin position="23"/>
        <end position="175"/>
    </location>
</feature>
<reference evidence="2 3" key="1">
    <citation type="journal article" date="2011" name="Front. Microbiol.">
        <title>Genomic signatures of strain selection and enhancement in Bacillus atrophaeus var. globigii, a historical biowarfare simulant.</title>
        <authorList>
            <person name="Gibbons H.S."/>
            <person name="Broomall S.M."/>
            <person name="McNew L.A."/>
            <person name="Daligault H."/>
            <person name="Chapman C."/>
            <person name="Bruce D."/>
            <person name="Karavis M."/>
            <person name="Krepps M."/>
            <person name="McGregor P.A."/>
            <person name="Hong C."/>
            <person name="Park K.H."/>
            <person name="Akmal A."/>
            <person name="Feldman A."/>
            <person name="Lin J.S."/>
            <person name="Chang W.E."/>
            <person name="Higgs B.W."/>
            <person name="Demirev P."/>
            <person name="Lindquist J."/>
            <person name="Liem A."/>
            <person name="Fochler E."/>
            <person name="Read T.D."/>
            <person name="Tapia R."/>
            <person name="Johnson S."/>
            <person name="Bishop-Lilly K.A."/>
            <person name="Detter C."/>
            <person name="Han C."/>
            <person name="Sozhamannan S."/>
            <person name="Rosenzweig C.N."/>
            <person name="Skowronski E.W."/>
        </authorList>
    </citation>
    <scope>NUCLEOTIDE SEQUENCE [LARGE SCALE GENOMIC DNA]</scope>
    <source>
        <strain evidence="2 3">Y4G10-17</strain>
    </source>
</reference>
<evidence type="ECO:0008006" key="4">
    <source>
        <dbReference type="Google" id="ProtNLM"/>
    </source>
</evidence>
<protein>
    <recommendedName>
        <fullName evidence="4">DUF4384 domain-containing protein</fullName>
    </recommendedName>
</protein>
<dbReference type="Proteomes" id="UP000287823">
    <property type="component" value="Unassembled WGS sequence"/>
</dbReference>
<keyword evidence="1" id="KW-0732">Signal</keyword>
<evidence type="ECO:0000313" key="3">
    <source>
        <dbReference type="Proteomes" id="UP000287823"/>
    </source>
</evidence>
<evidence type="ECO:0000313" key="2">
    <source>
        <dbReference type="EMBL" id="RUO33122.1"/>
    </source>
</evidence>
<name>A0A432WH33_9GAMM</name>
<gene>
    <name evidence="2" type="ORF">CWE14_07790</name>
</gene>
<dbReference type="EMBL" id="PIPO01000003">
    <property type="protein sequence ID" value="RUO33122.1"/>
    <property type="molecule type" value="Genomic_DNA"/>
</dbReference>
<dbReference type="RefSeq" id="WP_126798847.1">
    <property type="nucleotide sequence ID" value="NZ_PIPO01000003.1"/>
</dbReference>
<proteinExistence type="predicted"/>
<organism evidence="2 3">
    <name type="scientific">Aliidiomarina soli</name>
    <dbReference type="NCBI Taxonomy" id="1928574"/>
    <lineage>
        <taxon>Bacteria</taxon>
        <taxon>Pseudomonadati</taxon>
        <taxon>Pseudomonadota</taxon>
        <taxon>Gammaproteobacteria</taxon>
        <taxon>Alteromonadales</taxon>
        <taxon>Idiomarinaceae</taxon>
        <taxon>Aliidiomarina</taxon>
    </lineage>
</organism>
<feature type="signal peptide" evidence="1">
    <location>
        <begin position="1"/>
        <end position="22"/>
    </location>
</feature>